<proteinExistence type="inferred from homology"/>
<comment type="subcellular location">
    <subcellularLocation>
        <location evidence="1">Golgi apparatus membrane</location>
        <topology evidence="1">Peripheral membrane protein</topology>
    </subcellularLocation>
</comment>
<feature type="region of interest" description="Disordered" evidence="10">
    <location>
        <begin position="1"/>
        <end position="28"/>
    </location>
</feature>
<name>A0AAV9P1M3_9PEZI</name>
<keyword evidence="5" id="KW-0653">Protein transport</keyword>
<keyword evidence="6" id="KW-0333">Golgi apparatus</keyword>
<dbReference type="PANTHER" id="PTHR12961:SF0">
    <property type="entry name" value="CONSERVED OLIGOMERIC GOLGI COMPLEX SUBUNIT 2"/>
    <property type="match status" value="1"/>
</dbReference>
<evidence type="ECO:0000256" key="4">
    <source>
        <dbReference type="ARBA" id="ARBA00022448"/>
    </source>
</evidence>
<dbReference type="GeneID" id="89929359"/>
<sequence length="273" mass="30356">MSHQSPRYSTDDYSDEDTLPYPAELPRSDFLAPDFDPATYLSTLRNRHQTLEDLRSDLRQRSQLLNKELLDLVNGNYEEFLSLGADLNGGEERVEGVRVGLLGFKREVEGIRAAVEQRQTEMGDLLAEKRNTRKDVMMGRALLEVDAGLSELEERLGIKGGDGEEQNDSADDQSDNEGGPDYATTVPIRRLQRHVRSFLLLTRSIERIGPEHPFIVAQTASITEVRRTLLLDLASALRQAKGEKATDAVLAIVAMYTELGAESDSIRVLKGAG</sequence>
<dbReference type="PANTHER" id="PTHR12961">
    <property type="entry name" value="CONSERVED OLIGOMERIC GOLGI COMPLEX COMPONENT 2"/>
    <property type="match status" value="1"/>
</dbReference>
<reference evidence="12 13" key="1">
    <citation type="submission" date="2023-08" db="EMBL/GenBank/DDBJ databases">
        <title>Black Yeasts Isolated from many extreme environments.</title>
        <authorList>
            <person name="Coleine C."/>
            <person name="Stajich J.E."/>
            <person name="Selbmann L."/>
        </authorList>
    </citation>
    <scope>NUCLEOTIDE SEQUENCE [LARGE SCALE GENOMIC DNA]</scope>
    <source>
        <strain evidence="12 13">CCFEE 5935</strain>
    </source>
</reference>
<feature type="compositionally biased region" description="Acidic residues" evidence="10">
    <location>
        <begin position="163"/>
        <end position="175"/>
    </location>
</feature>
<evidence type="ECO:0000256" key="9">
    <source>
        <dbReference type="SAM" id="Coils"/>
    </source>
</evidence>
<feature type="region of interest" description="Disordered" evidence="10">
    <location>
        <begin position="158"/>
        <end position="183"/>
    </location>
</feature>
<evidence type="ECO:0000313" key="12">
    <source>
        <dbReference type="EMBL" id="KAK5166482.1"/>
    </source>
</evidence>
<keyword evidence="7" id="KW-0472">Membrane</keyword>
<dbReference type="GO" id="GO:0017119">
    <property type="term" value="C:Golgi transport complex"/>
    <property type="evidence" value="ECO:0007669"/>
    <property type="project" value="TreeGrafter"/>
</dbReference>
<feature type="coiled-coil region" evidence="9">
    <location>
        <begin position="41"/>
        <end position="68"/>
    </location>
</feature>
<feature type="domain" description="Conserved oligomeric Golgi complex subunit 2 N-terminal" evidence="11">
    <location>
        <begin position="27"/>
        <end position="98"/>
    </location>
</feature>
<evidence type="ECO:0000256" key="6">
    <source>
        <dbReference type="ARBA" id="ARBA00023034"/>
    </source>
</evidence>
<dbReference type="GO" id="GO:0007030">
    <property type="term" value="P:Golgi organization"/>
    <property type="evidence" value="ECO:0007669"/>
    <property type="project" value="InterPro"/>
</dbReference>
<keyword evidence="4" id="KW-0813">Transport</keyword>
<evidence type="ECO:0000256" key="2">
    <source>
        <dbReference type="ARBA" id="ARBA00007603"/>
    </source>
</evidence>
<dbReference type="GO" id="GO:0006891">
    <property type="term" value="P:intra-Golgi vesicle-mediated transport"/>
    <property type="evidence" value="ECO:0007669"/>
    <property type="project" value="TreeGrafter"/>
</dbReference>
<evidence type="ECO:0000256" key="8">
    <source>
        <dbReference type="ARBA" id="ARBA00031344"/>
    </source>
</evidence>
<organism evidence="12 13">
    <name type="scientific">Saxophila tyrrhenica</name>
    <dbReference type="NCBI Taxonomy" id="1690608"/>
    <lineage>
        <taxon>Eukaryota</taxon>
        <taxon>Fungi</taxon>
        <taxon>Dikarya</taxon>
        <taxon>Ascomycota</taxon>
        <taxon>Pezizomycotina</taxon>
        <taxon>Dothideomycetes</taxon>
        <taxon>Dothideomycetidae</taxon>
        <taxon>Mycosphaerellales</taxon>
        <taxon>Extremaceae</taxon>
        <taxon>Saxophila</taxon>
    </lineage>
</organism>
<evidence type="ECO:0000256" key="3">
    <source>
        <dbReference type="ARBA" id="ARBA00020977"/>
    </source>
</evidence>
<evidence type="ECO:0000256" key="7">
    <source>
        <dbReference type="ARBA" id="ARBA00023136"/>
    </source>
</evidence>
<evidence type="ECO:0000256" key="10">
    <source>
        <dbReference type="SAM" id="MobiDB-lite"/>
    </source>
</evidence>
<evidence type="ECO:0000259" key="11">
    <source>
        <dbReference type="Pfam" id="PF06148"/>
    </source>
</evidence>
<evidence type="ECO:0000313" key="13">
    <source>
        <dbReference type="Proteomes" id="UP001337655"/>
    </source>
</evidence>
<comment type="caution">
    <text evidence="12">The sequence shown here is derived from an EMBL/GenBank/DDBJ whole genome shotgun (WGS) entry which is preliminary data.</text>
</comment>
<dbReference type="InterPro" id="IPR009316">
    <property type="entry name" value="COG2"/>
</dbReference>
<protein>
    <recommendedName>
        <fullName evidence="3">Conserved oligomeric Golgi complex subunit 2</fullName>
    </recommendedName>
    <alternativeName>
        <fullName evidence="8">Component of oligomeric Golgi complex 2</fullName>
    </alternativeName>
</protein>
<dbReference type="AlphaFoldDB" id="A0AAV9P1M3"/>
<keyword evidence="9" id="KW-0175">Coiled coil</keyword>
<comment type="similarity">
    <text evidence="2">Belongs to the COG2 family.</text>
</comment>
<dbReference type="GO" id="GO:0000139">
    <property type="term" value="C:Golgi membrane"/>
    <property type="evidence" value="ECO:0007669"/>
    <property type="project" value="UniProtKB-SubCell"/>
</dbReference>
<dbReference type="Proteomes" id="UP001337655">
    <property type="component" value="Unassembled WGS sequence"/>
</dbReference>
<keyword evidence="13" id="KW-1185">Reference proteome</keyword>
<evidence type="ECO:0000256" key="5">
    <source>
        <dbReference type="ARBA" id="ARBA00022927"/>
    </source>
</evidence>
<evidence type="ECO:0000256" key="1">
    <source>
        <dbReference type="ARBA" id="ARBA00004395"/>
    </source>
</evidence>
<accession>A0AAV9P1M3</accession>
<dbReference type="InterPro" id="IPR024602">
    <property type="entry name" value="COG_su2_N"/>
</dbReference>
<gene>
    <name evidence="12" type="ORF">LTR77_008025</name>
</gene>
<dbReference type="RefSeq" id="XP_064656364.1">
    <property type="nucleotide sequence ID" value="XM_064805259.1"/>
</dbReference>
<dbReference type="GO" id="GO:0015031">
    <property type="term" value="P:protein transport"/>
    <property type="evidence" value="ECO:0007669"/>
    <property type="project" value="UniProtKB-KW"/>
</dbReference>
<dbReference type="EMBL" id="JAVRRT010000013">
    <property type="protein sequence ID" value="KAK5166482.1"/>
    <property type="molecule type" value="Genomic_DNA"/>
</dbReference>
<dbReference type="Pfam" id="PF06148">
    <property type="entry name" value="COG2_N"/>
    <property type="match status" value="1"/>
</dbReference>